<dbReference type="InterPro" id="IPR013739">
    <property type="entry name" value="Beta_galactosidase_C"/>
</dbReference>
<dbReference type="EMBL" id="JAENIM010000009">
    <property type="protein sequence ID" value="MBK1789873.1"/>
    <property type="molecule type" value="Genomic_DNA"/>
</dbReference>
<feature type="domain" description="Beta-galactosidase C-terminal" evidence="1">
    <location>
        <begin position="2"/>
        <end position="20"/>
    </location>
</feature>
<proteinExistence type="predicted"/>
<name>A0A8J7SKM5_9BACT</name>
<accession>A0A8J7SKM5</accession>
<evidence type="ECO:0000313" key="3">
    <source>
        <dbReference type="Proteomes" id="UP000624703"/>
    </source>
</evidence>
<gene>
    <name evidence="2" type="ORF">JIN82_01755</name>
</gene>
<dbReference type="GO" id="GO:0004565">
    <property type="term" value="F:beta-galactosidase activity"/>
    <property type="evidence" value="ECO:0007669"/>
    <property type="project" value="InterPro"/>
</dbReference>
<dbReference type="Proteomes" id="UP000624703">
    <property type="component" value="Unassembled WGS sequence"/>
</dbReference>
<evidence type="ECO:0000259" key="1">
    <source>
        <dbReference type="Pfam" id="PF08533"/>
    </source>
</evidence>
<dbReference type="GO" id="GO:0006012">
    <property type="term" value="P:galactose metabolic process"/>
    <property type="evidence" value="ECO:0007669"/>
    <property type="project" value="InterPro"/>
</dbReference>
<dbReference type="RefSeq" id="WP_200310018.1">
    <property type="nucleotide sequence ID" value="NZ_JAENIM010000009.1"/>
</dbReference>
<sequence>MSARYLFILNFTPTEQTLQLQALKA</sequence>
<evidence type="ECO:0000313" key="2">
    <source>
        <dbReference type="EMBL" id="MBK1789873.1"/>
    </source>
</evidence>
<comment type="caution">
    <text evidence="2">The sequence shown here is derived from an EMBL/GenBank/DDBJ whole genome shotgun (WGS) entry which is preliminary data.</text>
</comment>
<dbReference type="AlphaFoldDB" id="A0A8J7SKM5"/>
<organism evidence="2 3">
    <name type="scientific">Persicirhabdus sediminis</name>
    <dbReference type="NCBI Taxonomy" id="454144"/>
    <lineage>
        <taxon>Bacteria</taxon>
        <taxon>Pseudomonadati</taxon>
        <taxon>Verrucomicrobiota</taxon>
        <taxon>Verrucomicrobiia</taxon>
        <taxon>Verrucomicrobiales</taxon>
        <taxon>Verrucomicrobiaceae</taxon>
        <taxon>Persicirhabdus</taxon>
    </lineage>
</organism>
<protein>
    <submittedName>
        <fullName evidence="2">Beta-galactosidase C-terminal domain</fullName>
    </submittedName>
</protein>
<reference evidence="2" key="1">
    <citation type="submission" date="2021-01" db="EMBL/GenBank/DDBJ databases">
        <title>Modified the classification status of verrucomicrobia.</title>
        <authorList>
            <person name="Feng X."/>
        </authorList>
    </citation>
    <scope>NUCLEOTIDE SEQUENCE</scope>
    <source>
        <strain evidence="2">_KCTC 22039</strain>
    </source>
</reference>
<keyword evidence="3" id="KW-1185">Reference proteome</keyword>
<dbReference type="Pfam" id="PF08533">
    <property type="entry name" value="Glyco_hydro_42C"/>
    <property type="match status" value="1"/>
</dbReference>